<proteinExistence type="predicted"/>
<dbReference type="STRING" id="230819.A0A5C3L7E6"/>
<dbReference type="OrthoDB" id="3269417at2759"/>
<reference evidence="2 3" key="1">
    <citation type="journal article" date="2019" name="Nat. Ecol. Evol.">
        <title>Megaphylogeny resolves global patterns of mushroom evolution.</title>
        <authorList>
            <person name="Varga T."/>
            <person name="Krizsan K."/>
            <person name="Foldi C."/>
            <person name="Dima B."/>
            <person name="Sanchez-Garcia M."/>
            <person name="Sanchez-Ramirez S."/>
            <person name="Szollosi G.J."/>
            <person name="Szarkandi J.G."/>
            <person name="Papp V."/>
            <person name="Albert L."/>
            <person name="Andreopoulos W."/>
            <person name="Angelini C."/>
            <person name="Antonin V."/>
            <person name="Barry K.W."/>
            <person name="Bougher N.L."/>
            <person name="Buchanan P."/>
            <person name="Buyck B."/>
            <person name="Bense V."/>
            <person name="Catcheside P."/>
            <person name="Chovatia M."/>
            <person name="Cooper J."/>
            <person name="Damon W."/>
            <person name="Desjardin D."/>
            <person name="Finy P."/>
            <person name="Geml J."/>
            <person name="Haridas S."/>
            <person name="Hughes K."/>
            <person name="Justo A."/>
            <person name="Karasinski D."/>
            <person name="Kautmanova I."/>
            <person name="Kiss B."/>
            <person name="Kocsube S."/>
            <person name="Kotiranta H."/>
            <person name="LaButti K.M."/>
            <person name="Lechner B.E."/>
            <person name="Liimatainen K."/>
            <person name="Lipzen A."/>
            <person name="Lukacs Z."/>
            <person name="Mihaltcheva S."/>
            <person name="Morgado L.N."/>
            <person name="Niskanen T."/>
            <person name="Noordeloos M.E."/>
            <person name="Ohm R.A."/>
            <person name="Ortiz-Santana B."/>
            <person name="Ovrebo C."/>
            <person name="Racz N."/>
            <person name="Riley R."/>
            <person name="Savchenko A."/>
            <person name="Shiryaev A."/>
            <person name="Soop K."/>
            <person name="Spirin V."/>
            <person name="Szebenyi C."/>
            <person name="Tomsovsky M."/>
            <person name="Tulloss R.E."/>
            <person name="Uehling J."/>
            <person name="Grigoriev I.V."/>
            <person name="Vagvolgyi C."/>
            <person name="Papp T."/>
            <person name="Martin F.M."/>
            <person name="Miettinen O."/>
            <person name="Hibbett D.S."/>
            <person name="Nagy L.G."/>
        </authorList>
    </citation>
    <scope>NUCLEOTIDE SEQUENCE [LARGE SCALE GENOMIC DNA]</scope>
    <source>
        <strain evidence="2 3">CBS 121175</strain>
    </source>
</reference>
<evidence type="ECO:0000313" key="2">
    <source>
        <dbReference type="EMBL" id="TFK28668.1"/>
    </source>
</evidence>
<dbReference type="AlphaFoldDB" id="A0A5C3L7E6"/>
<feature type="region of interest" description="Disordered" evidence="1">
    <location>
        <begin position="82"/>
        <end position="107"/>
    </location>
</feature>
<accession>A0A5C3L7E6</accession>
<dbReference type="Proteomes" id="UP000307440">
    <property type="component" value="Unassembled WGS sequence"/>
</dbReference>
<evidence type="ECO:0000313" key="3">
    <source>
        <dbReference type="Proteomes" id="UP000307440"/>
    </source>
</evidence>
<evidence type="ECO:0000256" key="1">
    <source>
        <dbReference type="SAM" id="MobiDB-lite"/>
    </source>
</evidence>
<protein>
    <submittedName>
        <fullName evidence="2">Uncharacterized protein</fullName>
    </submittedName>
</protein>
<feature type="non-terminal residue" evidence="2">
    <location>
        <position position="1"/>
    </location>
</feature>
<sequence>FQCSIPVFMGLIEGIEGEDIHLMLFCFATWHALAKLRLHTSTTVKMLRTVTRVLGSRIRSFKVVCQSFTTVELPGEQAARSSKKGKFKGKGKASNLNSNGNDETDPASSRIRLLNLNTYKFHALGHVWEAISLFGPTDNYTTQVVSNLSGFTSFMLLIQL</sequence>
<keyword evidence="3" id="KW-1185">Reference proteome</keyword>
<name>A0A5C3L7E6_COPMA</name>
<dbReference type="EMBL" id="ML210154">
    <property type="protein sequence ID" value="TFK28668.1"/>
    <property type="molecule type" value="Genomic_DNA"/>
</dbReference>
<gene>
    <name evidence="2" type="ORF">FA15DRAFT_583952</name>
</gene>
<feature type="compositionally biased region" description="Basic residues" evidence="1">
    <location>
        <begin position="82"/>
        <end position="91"/>
    </location>
</feature>
<organism evidence="2 3">
    <name type="scientific">Coprinopsis marcescibilis</name>
    <name type="common">Agaric fungus</name>
    <name type="synonym">Psathyrella marcescibilis</name>
    <dbReference type="NCBI Taxonomy" id="230819"/>
    <lineage>
        <taxon>Eukaryota</taxon>
        <taxon>Fungi</taxon>
        <taxon>Dikarya</taxon>
        <taxon>Basidiomycota</taxon>
        <taxon>Agaricomycotina</taxon>
        <taxon>Agaricomycetes</taxon>
        <taxon>Agaricomycetidae</taxon>
        <taxon>Agaricales</taxon>
        <taxon>Agaricineae</taxon>
        <taxon>Psathyrellaceae</taxon>
        <taxon>Coprinopsis</taxon>
    </lineage>
</organism>